<dbReference type="STRING" id="1121895.GCA_000378485_00014"/>
<dbReference type="PIRSF" id="PIRSF026631">
    <property type="entry name" value="UCP026631"/>
    <property type="match status" value="1"/>
</dbReference>
<feature type="domain" description="YdbS-like PH" evidence="2">
    <location>
        <begin position="412"/>
        <end position="485"/>
    </location>
</feature>
<evidence type="ECO:0000259" key="2">
    <source>
        <dbReference type="Pfam" id="PF03703"/>
    </source>
</evidence>
<dbReference type="InterPro" id="IPR014529">
    <property type="entry name" value="UCP026631"/>
</dbReference>
<sequence>MKDTNIDFSQPQRQSLLGVFIMFADAFQESVRALFPIIVISLLSEKKKFIFYLITAGVVLIGGLLRGYLRYRNFTFYIDNNEFILQKGIFKKTRIGIPLHKIQQVNINQNFLQRLLKMYEVEIDTAGSSKTEVTIKAVTAQYAQALKERLMQDVVGKNKIGDIAADSVQNKEIPFITVSFASLLKTGITSNYVRSFGILLAFFISTFQHLDEYLTYSDTKDNFISEYFNTTFLLRFIAFIVFLILILTLVINLVRTILRFYNFKVVKQQNSLLLSHGLINTRNTIIRPDKVQMVTVGRNYFQKKFDVNDVKIRQASDLEQSKDRAKMSMEIPGVNQAEKNALLEFLLEKMPERGFPIKPNFRKMIFEAFKYIIIPVSLLYAYTRLIPDIADILYIIPVYIVFVATLIYFAFRNSRLFITPDFIIRQRGAWDIDNDILAPHKIQGIKLQQFFWQKMSNVGTIKIYTAGGDVHFGLANFTQLKKLANYWLYQVETINKNWM</sequence>
<dbReference type="AlphaFoldDB" id="A0A0A2M5I1"/>
<accession>A0A0A2M5I1</accession>
<reference evidence="3 4" key="1">
    <citation type="submission" date="2013-09" db="EMBL/GenBank/DDBJ databases">
        <authorList>
            <person name="Zeng Z."/>
            <person name="Chen C."/>
        </authorList>
    </citation>
    <scope>NUCLEOTIDE SEQUENCE [LARGE SCALE GENOMIC DNA]</scope>
    <source>
        <strain evidence="3 4">WB 3.3-2</strain>
    </source>
</reference>
<dbReference type="InterPro" id="IPR005182">
    <property type="entry name" value="YdbS-like_PH"/>
</dbReference>
<feature type="domain" description="YdbS-like PH" evidence="2">
    <location>
        <begin position="71"/>
        <end position="149"/>
    </location>
</feature>
<dbReference type="PANTHER" id="PTHR34473">
    <property type="entry name" value="UPF0699 TRANSMEMBRANE PROTEIN YDBS"/>
    <property type="match status" value="1"/>
</dbReference>
<keyword evidence="1" id="KW-0472">Membrane</keyword>
<protein>
    <recommendedName>
        <fullName evidence="2">YdbS-like PH domain-containing protein</fullName>
    </recommendedName>
</protein>
<name>A0A0A2M5I1_9FLAO</name>
<dbReference type="eggNOG" id="COG3428">
    <property type="taxonomic scope" value="Bacteria"/>
</dbReference>
<feature type="transmembrane region" description="Helical" evidence="1">
    <location>
        <begin position="392"/>
        <end position="411"/>
    </location>
</feature>
<feature type="domain" description="YdbS-like PH" evidence="2">
    <location>
        <begin position="262"/>
        <end position="345"/>
    </location>
</feature>
<dbReference type="Proteomes" id="UP000030152">
    <property type="component" value="Unassembled WGS sequence"/>
</dbReference>
<proteinExistence type="predicted"/>
<keyword evidence="4" id="KW-1185">Reference proteome</keyword>
<evidence type="ECO:0000313" key="3">
    <source>
        <dbReference type="EMBL" id="KGO86876.1"/>
    </source>
</evidence>
<dbReference type="Pfam" id="PF03703">
    <property type="entry name" value="bPH_2"/>
    <property type="match status" value="3"/>
</dbReference>
<evidence type="ECO:0000256" key="1">
    <source>
        <dbReference type="SAM" id="Phobius"/>
    </source>
</evidence>
<feature type="transmembrane region" description="Helical" evidence="1">
    <location>
        <begin position="49"/>
        <end position="69"/>
    </location>
</feature>
<comment type="caution">
    <text evidence="3">The sequence shown here is derived from an EMBL/GenBank/DDBJ whole genome shotgun (WGS) entry which is preliminary data.</text>
</comment>
<keyword evidence="1" id="KW-0812">Transmembrane</keyword>
<feature type="transmembrane region" description="Helical" evidence="1">
    <location>
        <begin position="232"/>
        <end position="254"/>
    </location>
</feature>
<evidence type="ECO:0000313" key="4">
    <source>
        <dbReference type="Proteomes" id="UP000030152"/>
    </source>
</evidence>
<gene>
    <name evidence="3" type="ORF">Q765_09655</name>
</gene>
<keyword evidence="1" id="KW-1133">Transmembrane helix</keyword>
<organism evidence="3 4">
    <name type="scientific">Flavobacterium rivuli WB 3.3-2 = DSM 21788</name>
    <dbReference type="NCBI Taxonomy" id="1121895"/>
    <lineage>
        <taxon>Bacteria</taxon>
        <taxon>Pseudomonadati</taxon>
        <taxon>Bacteroidota</taxon>
        <taxon>Flavobacteriia</taxon>
        <taxon>Flavobacteriales</taxon>
        <taxon>Flavobacteriaceae</taxon>
        <taxon>Flavobacterium</taxon>
    </lineage>
</organism>
<dbReference type="EMBL" id="JRLX01000008">
    <property type="protein sequence ID" value="KGO86876.1"/>
    <property type="molecule type" value="Genomic_DNA"/>
</dbReference>
<feature type="transmembrane region" description="Helical" evidence="1">
    <location>
        <begin position="368"/>
        <end position="386"/>
    </location>
</feature>
<dbReference type="PANTHER" id="PTHR34473:SF2">
    <property type="entry name" value="UPF0699 TRANSMEMBRANE PROTEIN YDBT"/>
    <property type="match status" value="1"/>
</dbReference>
<feature type="transmembrane region" description="Helical" evidence="1">
    <location>
        <begin position="192"/>
        <end position="210"/>
    </location>
</feature>